<dbReference type="EMBL" id="CASHTH010002368">
    <property type="protein sequence ID" value="CAI8028844.1"/>
    <property type="molecule type" value="Genomic_DNA"/>
</dbReference>
<sequence>MADLNPEQWSHRTARINGINIHYVLEGEGDPVLFLHGWPEFWYGWRNQINAFSGQYQVIVPDMRGFGHSDKPLNGYDTKTSASDMYELVRSLGHESVNIVSHDIGARVGFRFALDHEEAVRKIAFLDATPPYEQLGPQVPSVVRERWHSYFHQQFDLPEKLLDGREEIYLRHILRDWCINKYPLTQEVIDEYVKVYSAPGGLSRRV</sequence>
<feature type="domain" description="AB hydrolase-1" evidence="1">
    <location>
        <begin position="31"/>
        <end position="133"/>
    </location>
</feature>
<dbReference type="Gene3D" id="3.40.50.1820">
    <property type="entry name" value="alpha/beta hydrolase"/>
    <property type="match status" value="1"/>
</dbReference>
<protein>
    <submittedName>
        <fullName evidence="2">Soluble epoxide hydrolase</fullName>
    </submittedName>
</protein>
<dbReference type="PRINTS" id="PR00111">
    <property type="entry name" value="ABHYDROLASE"/>
</dbReference>
<dbReference type="Proteomes" id="UP001174909">
    <property type="component" value="Unassembled WGS sequence"/>
</dbReference>
<dbReference type="Pfam" id="PF00561">
    <property type="entry name" value="Abhydrolase_1"/>
    <property type="match status" value="1"/>
</dbReference>
<dbReference type="AlphaFoldDB" id="A0AA35SFR2"/>
<dbReference type="InterPro" id="IPR000073">
    <property type="entry name" value="AB_hydrolase_1"/>
</dbReference>
<organism evidence="2 3">
    <name type="scientific">Geodia barretti</name>
    <name type="common">Barrett's horny sponge</name>
    <dbReference type="NCBI Taxonomy" id="519541"/>
    <lineage>
        <taxon>Eukaryota</taxon>
        <taxon>Metazoa</taxon>
        <taxon>Porifera</taxon>
        <taxon>Demospongiae</taxon>
        <taxon>Heteroscleromorpha</taxon>
        <taxon>Tetractinellida</taxon>
        <taxon>Astrophorina</taxon>
        <taxon>Geodiidae</taxon>
        <taxon>Geodia</taxon>
    </lineage>
</organism>
<keyword evidence="3" id="KW-1185">Reference proteome</keyword>
<comment type="caution">
    <text evidence="2">The sequence shown here is derived from an EMBL/GenBank/DDBJ whole genome shotgun (WGS) entry which is preliminary data.</text>
</comment>
<accession>A0AA35SFR2</accession>
<dbReference type="PANTHER" id="PTHR43329">
    <property type="entry name" value="EPOXIDE HYDROLASE"/>
    <property type="match status" value="1"/>
</dbReference>
<reference evidence="2" key="1">
    <citation type="submission" date="2023-03" db="EMBL/GenBank/DDBJ databases">
        <authorList>
            <person name="Steffen K."/>
            <person name="Cardenas P."/>
        </authorList>
    </citation>
    <scope>NUCLEOTIDE SEQUENCE</scope>
</reference>
<dbReference type="InterPro" id="IPR029058">
    <property type="entry name" value="AB_hydrolase_fold"/>
</dbReference>
<evidence type="ECO:0000259" key="1">
    <source>
        <dbReference type="Pfam" id="PF00561"/>
    </source>
</evidence>
<name>A0AA35SFR2_GEOBA</name>
<gene>
    <name evidence="2" type="ORF">GBAR_LOCUS16395</name>
</gene>
<evidence type="ECO:0000313" key="2">
    <source>
        <dbReference type="EMBL" id="CAI8028844.1"/>
    </source>
</evidence>
<keyword evidence="2" id="KW-0378">Hydrolase</keyword>
<evidence type="ECO:0000313" key="3">
    <source>
        <dbReference type="Proteomes" id="UP001174909"/>
    </source>
</evidence>
<dbReference type="SUPFAM" id="SSF53474">
    <property type="entry name" value="alpha/beta-Hydrolases"/>
    <property type="match status" value="1"/>
</dbReference>
<proteinExistence type="predicted"/>
<dbReference type="GO" id="GO:0004301">
    <property type="term" value="F:epoxide hydrolase activity"/>
    <property type="evidence" value="ECO:0007669"/>
    <property type="project" value="UniProtKB-ARBA"/>
</dbReference>